<dbReference type="OrthoDB" id="2506084at2759"/>
<keyword evidence="3" id="KW-1185">Reference proteome</keyword>
<reference evidence="2 3" key="1">
    <citation type="submission" date="2017-12" db="EMBL/GenBank/DDBJ databases">
        <title>Gene loss provides genomic basis for host adaptation in cereal stripe rust fungi.</title>
        <authorList>
            <person name="Xia C."/>
        </authorList>
    </citation>
    <scope>NUCLEOTIDE SEQUENCE [LARGE SCALE GENOMIC DNA]</scope>
    <source>
        <strain evidence="2 3">93TX-2</strain>
    </source>
</reference>
<dbReference type="VEuPathDB" id="FungiDB:PSTT_05827"/>
<dbReference type="VEuPathDB" id="FungiDB:PSHT_13911"/>
<feature type="compositionally biased region" description="Polar residues" evidence="1">
    <location>
        <begin position="193"/>
        <end position="205"/>
    </location>
</feature>
<comment type="caution">
    <text evidence="2">The sequence shown here is derived from an EMBL/GenBank/DDBJ whole genome shotgun (WGS) entry which is preliminary data.</text>
</comment>
<gene>
    <name evidence="2" type="ORF">PSHT_13911</name>
</gene>
<feature type="compositionally biased region" description="Basic and acidic residues" evidence="1">
    <location>
        <begin position="209"/>
        <end position="218"/>
    </location>
</feature>
<name>A0A2S4UNB1_9BASI</name>
<reference evidence="3" key="2">
    <citation type="journal article" date="2018" name="BMC Genomics">
        <title>Genomic insights into host adaptation between the wheat stripe rust pathogen (Puccinia striiformis f. sp. tritici) and the barley stripe rust pathogen (Puccinia striiformis f. sp. hordei).</title>
        <authorList>
            <person name="Xia C."/>
            <person name="Wang M."/>
            <person name="Yin C."/>
            <person name="Cornejo O.E."/>
            <person name="Hulbert S.H."/>
            <person name="Chen X."/>
        </authorList>
    </citation>
    <scope>NUCLEOTIDE SEQUENCE [LARGE SCALE GENOMIC DNA]</scope>
    <source>
        <strain evidence="3">93TX-2</strain>
    </source>
</reference>
<organism evidence="2 3">
    <name type="scientific">Puccinia striiformis</name>
    <dbReference type="NCBI Taxonomy" id="27350"/>
    <lineage>
        <taxon>Eukaryota</taxon>
        <taxon>Fungi</taxon>
        <taxon>Dikarya</taxon>
        <taxon>Basidiomycota</taxon>
        <taxon>Pucciniomycotina</taxon>
        <taxon>Pucciniomycetes</taxon>
        <taxon>Pucciniales</taxon>
        <taxon>Pucciniaceae</taxon>
        <taxon>Puccinia</taxon>
    </lineage>
</organism>
<feature type="compositionally biased region" description="Polar residues" evidence="1">
    <location>
        <begin position="226"/>
        <end position="249"/>
    </location>
</feature>
<evidence type="ECO:0000313" key="3">
    <source>
        <dbReference type="Proteomes" id="UP000238274"/>
    </source>
</evidence>
<evidence type="ECO:0000313" key="2">
    <source>
        <dbReference type="EMBL" id="POV98687.1"/>
    </source>
</evidence>
<dbReference type="AlphaFoldDB" id="A0A2S4UNB1"/>
<reference evidence="3" key="3">
    <citation type="journal article" date="2018" name="Mol. Plant Microbe Interact.">
        <title>Genome sequence resources for the wheat stripe rust pathogen (Puccinia striiformis f. sp. tritici) and the barley stripe rust pathogen (Puccinia striiformis f. sp. hordei).</title>
        <authorList>
            <person name="Xia C."/>
            <person name="Wang M."/>
            <person name="Yin C."/>
            <person name="Cornejo O.E."/>
            <person name="Hulbert S.H."/>
            <person name="Chen X."/>
        </authorList>
    </citation>
    <scope>NUCLEOTIDE SEQUENCE [LARGE SCALE GENOMIC DNA]</scope>
    <source>
        <strain evidence="3">93TX-2</strain>
    </source>
</reference>
<feature type="compositionally biased region" description="Polar residues" evidence="1">
    <location>
        <begin position="298"/>
        <end position="308"/>
    </location>
</feature>
<sequence length="308" mass="33977">MPAFRLSGSSPFDLVSPRKPTCGEKVKTEQILLKPSASAFQLPLVELDSEALLSMEQFSMTTLAHDLNTLARTSLEFSEEESFSDESISTQRTSSPDCTTLFHESYHYDERPVSFPPRSPAVLPQELQNPNGPASAAKRISAKEQSNLTKQPFAFLSEPYKAHESKPTKVNTLKGKRSQIFQRKVNSATKIELSHGSQVLSSHTGATKPKLDSQKTDDEFGPNHLDVTTSSSKGRGSYTTECQSHTMSSVFEDDSDDDDAPYLKKVLPAWIVNNKKAKTNSVPPPPKLVKQKSRIFKSNRSSLSATTP</sequence>
<protein>
    <submittedName>
        <fullName evidence="2">Uncharacterized protein</fullName>
    </submittedName>
</protein>
<dbReference type="EMBL" id="PKSM01000292">
    <property type="protein sequence ID" value="POV98687.1"/>
    <property type="molecule type" value="Genomic_DNA"/>
</dbReference>
<accession>A0A2S4UNB1</accession>
<proteinExistence type="predicted"/>
<feature type="region of interest" description="Disordered" evidence="1">
    <location>
        <begin position="193"/>
        <end position="258"/>
    </location>
</feature>
<dbReference type="Proteomes" id="UP000238274">
    <property type="component" value="Unassembled WGS sequence"/>
</dbReference>
<feature type="region of interest" description="Disordered" evidence="1">
    <location>
        <begin position="273"/>
        <end position="308"/>
    </location>
</feature>
<feature type="region of interest" description="Disordered" evidence="1">
    <location>
        <begin position="113"/>
        <end position="142"/>
    </location>
</feature>
<evidence type="ECO:0000256" key="1">
    <source>
        <dbReference type="SAM" id="MobiDB-lite"/>
    </source>
</evidence>